<name>A0A6P1MA97_9BACT</name>
<keyword evidence="1" id="KW-0540">Nuclease</keyword>
<keyword evidence="3" id="KW-0269">Exonuclease</keyword>
<dbReference type="CDD" id="cd06127">
    <property type="entry name" value="DEDDh"/>
    <property type="match status" value="1"/>
</dbReference>
<dbReference type="PANTHER" id="PTHR30231">
    <property type="entry name" value="DNA POLYMERASE III SUBUNIT EPSILON"/>
    <property type="match status" value="1"/>
</dbReference>
<dbReference type="KEGG" id="taer:GT409_11330"/>
<dbReference type="GO" id="GO:0005829">
    <property type="term" value="C:cytosol"/>
    <property type="evidence" value="ECO:0007669"/>
    <property type="project" value="TreeGrafter"/>
</dbReference>
<keyword evidence="6" id="KW-1185">Reference proteome</keyword>
<dbReference type="EMBL" id="CP047593">
    <property type="protein sequence ID" value="QHI70013.1"/>
    <property type="molecule type" value="Genomic_DNA"/>
</dbReference>
<dbReference type="SMART" id="SM00479">
    <property type="entry name" value="EXOIII"/>
    <property type="match status" value="1"/>
</dbReference>
<proteinExistence type="predicted"/>
<dbReference type="PANTHER" id="PTHR30231:SF4">
    <property type="entry name" value="PROTEIN NEN2"/>
    <property type="match status" value="1"/>
</dbReference>
<dbReference type="GO" id="GO:0008408">
    <property type="term" value="F:3'-5' exonuclease activity"/>
    <property type="evidence" value="ECO:0007669"/>
    <property type="project" value="TreeGrafter"/>
</dbReference>
<dbReference type="GO" id="GO:0006259">
    <property type="term" value="P:DNA metabolic process"/>
    <property type="evidence" value="ECO:0007669"/>
    <property type="project" value="UniProtKB-ARBA"/>
</dbReference>
<dbReference type="InterPro" id="IPR012337">
    <property type="entry name" value="RNaseH-like_sf"/>
</dbReference>
<evidence type="ECO:0000313" key="6">
    <source>
        <dbReference type="Proteomes" id="UP000464954"/>
    </source>
</evidence>
<reference evidence="5 6" key="1">
    <citation type="submission" date="2020-01" db="EMBL/GenBank/DDBJ databases">
        <title>Ponticoccus aerotolerans gen. nov., sp. nov., an anaerobic bacterium and proposal of Ponticoccusceae fam. nov., Ponticoccusles ord. nov. and Ponticoccuse classis nov. in the phylum Kiritimatiellaeota.</title>
        <authorList>
            <person name="Zhou L.Y."/>
            <person name="Du Z.J."/>
        </authorList>
    </citation>
    <scope>NUCLEOTIDE SEQUENCE [LARGE SCALE GENOMIC DNA]</scope>
    <source>
        <strain evidence="5 6">S-5007</strain>
    </source>
</reference>
<dbReference type="InterPro" id="IPR013520">
    <property type="entry name" value="Ribonucl_H"/>
</dbReference>
<evidence type="ECO:0000313" key="5">
    <source>
        <dbReference type="EMBL" id="QHI70013.1"/>
    </source>
</evidence>
<evidence type="ECO:0000256" key="1">
    <source>
        <dbReference type="ARBA" id="ARBA00022722"/>
    </source>
</evidence>
<gene>
    <name evidence="5" type="ORF">GT409_11330</name>
</gene>
<dbReference type="Gene3D" id="3.30.420.10">
    <property type="entry name" value="Ribonuclease H-like superfamily/Ribonuclease H"/>
    <property type="match status" value="1"/>
</dbReference>
<dbReference type="Proteomes" id="UP000464954">
    <property type="component" value="Chromosome"/>
</dbReference>
<evidence type="ECO:0000256" key="3">
    <source>
        <dbReference type="ARBA" id="ARBA00022839"/>
    </source>
</evidence>
<accession>A0A6P1MA97</accession>
<dbReference type="InterPro" id="IPR036397">
    <property type="entry name" value="RNaseH_sf"/>
</dbReference>
<dbReference type="GO" id="GO:0003676">
    <property type="term" value="F:nucleic acid binding"/>
    <property type="evidence" value="ECO:0007669"/>
    <property type="project" value="InterPro"/>
</dbReference>
<protein>
    <recommendedName>
        <fullName evidence="4">Exonuclease domain-containing protein</fullName>
    </recommendedName>
</protein>
<evidence type="ECO:0000256" key="2">
    <source>
        <dbReference type="ARBA" id="ARBA00022801"/>
    </source>
</evidence>
<keyword evidence="2" id="KW-0378">Hydrolase</keyword>
<dbReference type="RefSeq" id="WP_160629192.1">
    <property type="nucleotide sequence ID" value="NZ_CP047593.1"/>
</dbReference>
<feature type="domain" description="Exonuclease" evidence="4">
    <location>
        <begin position="35"/>
        <end position="211"/>
    </location>
</feature>
<sequence length="227" mass="26028">MMPFFNRQKLSPLCQDYLDATKPRLAAKTEFNRIRFIVLDCETSGFKVGTDRIFSLAAFEIAEGRIDISGSRKWIVYQPQARLNQATEVHGILPDEIRQGTPEQDILPELLPLLSGAVLVGHHVRFDAAMLNDLLMRHYRIRLCNRIIDTARIAMNELIAFHQTGYANQRPPALEEVCAQLNLPLMARHTAEGDAFMTAEIFLMLCSHIRKRLRRPLMAKDLPMRKF</sequence>
<dbReference type="Pfam" id="PF00929">
    <property type="entry name" value="RNase_T"/>
    <property type="match status" value="1"/>
</dbReference>
<dbReference type="SUPFAM" id="SSF53098">
    <property type="entry name" value="Ribonuclease H-like"/>
    <property type="match status" value="1"/>
</dbReference>
<dbReference type="AlphaFoldDB" id="A0A6P1MA97"/>
<organism evidence="5 6">
    <name type="scientific">Tichowtungia aerotolerans</name>
    <dbReference type="NCBI Taxonomy" id="2697043"/>
    <lineage>
        <taxon>Bacteria</taxon>
        <taxon>Pseudomonadati</taxon>
        <taxon>Kiritimatiellota</taxon>
        <taxon>Tichowtungiia</taxon>
        <taxon>Tichowtungiales</taxon>
        <taxon>Tichowtungiaceae</taxon>
        <taxon>Tichowtungia</taxon>
    </lineage>
</organism>
<evidence type="ECO:0000259" key="4">
    <source>
        <dbReference type="SMART" id="SM00479"/>
    </source>
</evidence>